<dbReference type="Pfam" id="PF25445">
    <property type="entry name" value="CCHC_ZFPM2"/>
    <property type="match status" value="2"/>
</dbReference>
<sequence length="1309" mass="139008">MSRRKQSKPRQIKRSLGDLDGVEENTPDSLSLSGEEGGISDPEDSAEGDSSSPQQYTQIYNEEPRTQDSRGGPDDEDKDPEELCPTHSAGEEEEDEGEEEEEALQWRGPDDLELSDKGGDSKVVAGRDLHPNTKWGPYRGILQSEDRTDDQDTENSPLILVCEDPDCWISRIPLTSDMSAANCTIYSKGEELFCKVTRALTSGERLLAFLSLSRGSSSPVARLSPPLSLVTQKQSMVKEEPLYPAALHSDIQLLPQQAGMAAILATAVVNKDIFPCKDCGIWYRSERNLQAHLMYYCASRQKQPAAASSPPQDKPKESYPNERICPFPQCNKSCPSASSLEIHMRTHSGERPFVCLICLSAFTTKANCERHLKVHTDTLNGVCHGCGFVSTTRDILYSHLVTSHMVCQPGSRSEVYSPGPGLPKLPLSTGLSPGDSGVVLKCQVCGHNSDSPAQLQQHVRTHLEVRVPAERSPTPRQISPTLVDQIQISPQEKEPLVCVPKPDSSSPGANGGSATPRDYSPPDALTTDLKIKEEPQSDSETDEQQMEVREEGEEEEEVGEEEVDQEARTTEREGQTATSSCQTSNSPKSPATTTVKAEPTSPTPGSSPAHVGGTVSVLPGGAMFLPQYMFNPEAAILPQASEILAKMSEMVHSRLKQGQTVPPNNPAAFFPSGPAAPTATATPPQKGATCFECDITFNNINNFYAHKRLYCSSRHQAEGGNSASGPGSTRDGAAVTVPSGEAHGLSASPQGGAASRAASTSPTDSDPPAGSGAADSRGVVEVKIETPVGREGISSSSEGEGGGASVGGGGGGGGRASEGSQSPASGSAEDLEDNPNRTFCEACNIRFSRHDNYTVHKRFYCASRHDPSNQRSVHMAKATTTAAFLPQPIRTRKRKKMYEIHMARTEALANAAAAAAAAAAATVAASAPSPSVLGLAVKQEVSPSGPDDSSPEGDGPIDLSKRPRLRDASQHSSSSSSILPALPLTDYHKCTACSISFNSIENYLAHKTYYCPATTLQAHTLEQFHRLKRSASTSPKSRSQQDRPDLLNPVEAKALPAEWVAQAQLISSSPHPSALPAVDATSPHRTPTLAATPGPGAKGIGAGSPQMVCPYCPNRPVTCDLMEHFKTTHGLVLTIQPPQENLTQPGSAVSRSPSLSPRDGAAATTSTTLNNQSRLVSRVHRDSINGQSRSGTSSPVSPLVNGSPSARGGSPTAGSPLPVSPPRAPSLTLSPVPEALRDTVGSSHLPDKVSPTMVSQPASIPGPKTPVISPVQNGNSRFCRLCNIKFSSLSTFIAHKKYYCSSHSAEHVK</sequence>
<dbReference type="Pfam" id="PF00096">
    <property type="entry name" value="zf-C2H2"/>
    <property type="match status" value="1"/>
</dbReference>
<dbReference type="GO" id="GO:0008270">
    <property type="term" value="F:zinc ion binding"/>
    <property type="evidence" value="ECO:0007669"/>
    <property type="project" value="UniProtKB-KW"/>
</dbReference>
<dbReference type="InterPro" id="IPR039746">
    <property type="entry name" value="FOG"/>
</dbReference>
<reference evidence="16" key="2">
    <citation type="submission" date="2025-08" db="UniProtKB">
        <authorList>
            <consortium name="Ensembl"/>
        </authorList>
    </citation>
    <scope>IDENTIFICATION</scope>
</reference>
<dbReference type="InterPro" id="IPR036236">
    <property type="entry name" value="Znf_C2H2_sf"/>
</dbReference>
<feature type="domain" description="CCHC FOG-type" evidence="15">
    <location>
        <begin position="832"/>
        <end position="865"/>
    </location>
</feature>
<feature type="domain" description="CCHC FOG-type" evidence="15">
    <location>
        <begin position="1271"/>
        <end position="1304"/>
    </location>
</feature>
<keyword evidence="3" id="KW-0479">Metal-binding</keyword>
<dbReference type="FunFam" id="3.30.160.60:FF:000980">
    <property type="entry name" value="Zinc finger protein, FOG family member 1"/>
    <property type="match status" value="1"/>
</dbReference>
<reference evidence="16" key="3">
    <citation type="submission" date="2025-09" db="UniProtKB">
        <authorList>
            <consortium name="Ensembl"/>
        </authorList>
    </citation>
    <scope>IDENTIFICATION</scope>
</reference>
<keyword evidence="11" id="KW-0539">Nucleus</keyword>
<keyword evidence="5 12" id="KW-0863">Zinc-finger</keyword>
<keyword evidence="6" id="KW-0862">Zinc</keyword>
<feature type="region of interest" description="Disordered" evidence="13">
    <location>
        <begin position="1071"/>
        <end position="1098"/>
    </location>
</feature>
<feature type="compositionally biased region" description="Polar residues" evidence="13">
    <location>
        <begin position="1163"/>
        <end position="1175"/>
    </location>
</feature>
<keyword evidence="17" id="KW-1185">Reference proteome</keyword>
<organism evidence="16 17">
    <name type="scientific">Anabas testudineus</name>
    <name type="common">Climbing perch</name>
    <name type="synonym">Anthias testudineus</name>
    <dbReference type="NCBI Taxonomy" id="64144"/>
    <lineage>
        <taxon>Eukaryota</taxon>
        <taxon>Metazoa</taxon>
        <taxon>Chordata</taxon>
        <taxon>Craniata</taxon>
        <taxon>Vertebrata</taxon>
        <taxon>Euteleostomi</taxon>
        <taxon>Actinopterygii</taxon>
        <taxon>Neopterygii</taxon>
        <taxon>Teleostei</taxon>
        <taxon>Neoteleostei</taxon>
        <taxon>Acanthomorphata</taxon>
        <taxon>Anabantaria</taxon>
        <taxon>Anabantiformes</taxon>
        <taxon>Anabantoidei</taxon>
        <taxon>Anabantidae</taxon>
        <taxon>Anabas</taxon>
    </lineage>
</organism>
<keyword evidence="4" id="KW-0677">Repeat</keyword>
<feature type="compositionally biased region" description="Basic residues" evidence="13">
    <location>
        <begin position="1"/>
        <end position="13"/>
    </location>
</feature>
<dbReference type="RefSeq" id="XP_026220962.1">
    <property type="nucleotide sequence ID" value="XM_026365177.1"/>
</dbReference>
<feature type="domain" description="C2H2-type" evidence="14">
    <location>
        <begin position="440"/>
        <end position="467"/>
    </location>
</feature>
<dbReference type="Proteomes" id="UP000265040">
    <property type="component" value="Chromosome 6"/>
</dbReference>
<dbReference type="SUPFAM" id="SSF57667">
    <property type="entry name" value="beta-beta-alpha zinc fingers"/>
    <property type="match status" value="6"/>
</dbReference>
<dbReference type="GO" id="GO:0003677">
    <property type="term" value="F:DNA binding"/>
    <property type="evidence" value="ECO:0007669"/>
    <property type="project" value="UniProtKB-KW"/>
</dbReference>
<accession>A0A3Q1HSQ3</accession>
<feature type="compositionally biased region" description="Low complexity" evidence="13">
    <location>
        <begin position="942"/>
        <end position="958"/>
    </location>
</feature>
<keyword evidence="9" id="KW-0010">Activator</keyword>
<feature type="domain" description="CCHC FOG-type" evidence="15">
    <location>
        <begin position="268"/>
        <end position="301"/>
    </location>
</feature>
<keyword evidence="2" id="KW-0678">Repressor</keyword>
<feature type="compositionally biased region" description="Low complexity" evidence="13">
    <location>
        <begin position="789"/>
        <end position="798"/>
    </location>
</feature>
<dbReference type="SMART" id="SM00355">
    <property type="entry name" value="ZnF_C2H2"/>
    <property type="match status" value="10"/>
</dbReference>
<name>A0A3Q1HSQ3_ANATE</name>
<feature type="compositionally biased region" description="Basic and acidic residues" evidence="13">
    <location>
        <begin position="108"/>
        <end position="131"/>
    </location>
</feature>
<evidence type="ECO:0000256" key="6">
    <source>
        <dbReference type="ARBA" id="ARBA00022833"/>
    </source>
</evidence>
<feature type="compositionally biased region" description="Basic and acidic residues" evidence="13">
    <location>
        <begin position="565"/>
        <end position="574"/>
    </location>
</feature>
<dbReference type="InterPro" id="IPR034731">
    <property type="entry name" value="Znf_CCHC_FOG"/>
</dbReference>
<feature type="compositionally biased region" description="Basic and acidic residues" evidence="13">
    <location>
        <begin position="959"/>
        <end position="969"/>
    </location>
</feature>
<dbReference type="STRING" id="64144.ENSATEP00000008108"/>
<dbReference type="Gene3D" id="2.170.270.10">
    <property type="entry name" value="SET domain"/>
    <property type="match status" value="1"/>
</dbReference>
<evidence type="ECO:0000256" key="10">
    <source>
        <dbReference type="ARBA" id="ARBA00023163"/>
    </source>
</evidence>
<evidence type="ECO:0000256" key="8">
    <source>
        <dbReference type="ARBA" id="ARBA00023125"/>
    </source>
</evidence>
<dbReference type="GO" id="GO:0030218">
    <property type="term" value="P:erythrocyte differentiation"/>
    <property type="evidence" value="ECO:0007669"/>
    <property type="project" value="TreeGrafter"/>
</dbReference>
<evidence type="ECO:0000256" key="5">
    <source>
        <dbReference type="ARBA" id="ARBA00022771"/>
    </source>
</evidence>
<feature type="compositionally biased region" description="Acidic residues" evidence="13">
    <location>
        <begin position="536"/>
        <end position="564"/>
    </location>
</feature>
<keyword evidence="10" id="KW-0804">Transcription</keyword>
<dbReference type="PROSITE" id="PS50157">
    <property type="entry name" value="ZINC_FINGER_C2H2_2"/>
    <property type="match status" value="3"/>
</dbReference>
<feature type="region of interest" description="Disordered" evidence="13">
    <location>
        <begin position="939"/>
        <end position="978"/>
    </location>
</feature>
<evidence type="ECO:0000256" key="3">
    <source>
        <dbReference type="ARBA" id="ARBA00022723"/>
    </source>
</evidence>
<dbReference type="GeneID" id="113165559"/>
<evidence type="ECO:0000256" key="9">
    <source>
        <dbReference type="ARBA" id="ARBA00023159"/>
    </source>
</evidence>
<dbReference type="GO" id="GO:0003714">
    <property type="term" value="F:transcription corepressor activity"/>
    <property type="evidence" value="ECO:0007669"/>
    <property type="project" value="UniProtKB-ARBA"/>
</dbReference>
<dbReference type="GO" id="GO:0009653">
    <property type="term" value="P:anatomical structure morphogenesis"/>
    <property type="evidence" value="ECO:0007669"/>
    <property type="project" value="UniProtKB-ARBA"/>
</dbReference>
<feature type="compositionally biased region" description="Polar residues" evidence="13">
    <location>
        <begin position="1184"/>
        <end position="1204"/>
    </location>
</feature>
<dbReference type="GeneTree" id="ENSGT00530000063823"/>
<dbReference type="GO" id="GO:0000122">
    <property type="term" value="P:negative regulation of transcription by RNA polymerase II"/>
    <property type="evidence" value="ECO:0007669"/>
    <property type="project" value="TreeGrafter"/>
</dbReference>
<protein>
    <recommendedName>
        <fullName evidence="18">Zinc finger protein, FOG family member 1</fullName>
    </recommendedName>
</protein>
<evidence type="ECO:0000256" key="12">
    <source>
        <dbReference type="PROSITE-ProRule" id="PRU00042"/>
    </source>
</evidence>
<evidence type="ECO:0000256" key="4">
    <source>
        <dbReference type="ARBA" id="ARBA00022737"/>
    </source>
</evidence>
<dbReference type="GO" id="GO:0007507">
    <property type="term" value="P:heart development"/>
    <property type="evidence" value="ECO:0007669"/>
    <property type="project" value="TreeGrafter"/>
</dbReference>
<dbReference type="InterPro" id="IPR049361">
    <property type="entry name" value="ZFPM1/2_PR"/>
</dbReference>
<feature type="compositionally biased region" description="Basic and acidic residues" evidence="13">
    <location>
        <begin position="62"/>
        <end position="73"/>
    </location>
</feature>
<dbReference type="GO" id="GO:0061629">
    <property type="term" value="F:RNA polymerase II-specific DNA-binding transcription factor binding"/>
    <property type="evidence" value="ECO:0007669"/>
    <property type="project" value="InterPro"/>
</dbReference>
<dbReference type="InParanoid" id="A0A3Q1HSQ3"/>
<dbReference type="Pfam" id="PF21182">
    <property type="entry name" value="FOG1-like_PR"/>
    <property type="match status" value="1"/>
</dbReference>
<feature type="region of interest" description="Disordered" evidence="13">
    <location>
        <begin position="1"/>
        <end position="156"/>
    </location>
</feature>
<reference evidence="16" key="1">
    <citation type="submission" date="2021-04" db="EMBL/GenBank/DDBJ databases">
        <authorList>
            <consortium name="Wellcome Sanger Institute Data Sharing"/>
        </authorList>
    </citation>
    <scope>NUCLEOTIDE SEQUENCE [LARGE SCALE GENOMIC DNA]</scope>
</reference>
<dbReference type="GO" id="GO:0045944">
    <property type="term" value="P:positive regulation of transcription by RNA polymerase II"/>
    <property type="evidence" value="ECO:0007669"/>
    <property type="project" value="TreeGrafter"/>
</dbReference>
<comment type="subcellular location">
    <subcellularLocation>
        <location evidence="1">Nucleus</location>
    </subcellularLocation>
</comment>
<keyword evidence="7" id="KW-0805">Transcription regulation</keyword>
<dbReference type="Ensembl" id="ENSATET00000008238.3">
    <property type="protein sequence ID" value="ENSATEP00000008108.1"/>
    <property type="gene ID" value="ENSATEG00000005697.3"/>
</dbReference>
<dbReference type="Gene3D" id="3.30.160.60">
    <property type="entry name" value="Classic Zinc Finger"/>
    <property type="match status" value="2"/>
</dbReference>
<proteinExistence type="predicted"/>
<dbReference type="GO" id="GO:0030219">
    <property type="term" value="P:megakaryocyte differentiation"/>
    <property type="evidence" value="ECO:0007669"/>
    <property type="project" value="TreeGrafter"/>
</dbReference>
<feature type="compositionally biased region" description="Acidic residues" evidence="13">
    <location>
        <begin position="91"/>
        <end position="103"/>
    </location>
</feature>
<evidence type="ECO:0000259" key="14">
    <source>
        <dbReference type="PROSITE" id="PS50157"/>
    </source>
</evidence>
<evidence type="ECO:0000256" key="7">
    <source>
        <dbReference type="ARBA" id="ARBA00023015"/>
    </source>
</evidence>
<evidence type="ECO:0000256" key="1">
    <source>
        <dbReference type="ARBA" id="ARBA00004123"/>
    </source>
</evidence>
<dbReference type="GO" id="GO:0005634">
    <property type="term" value="C:nucleus"/>
    <property type="evidence" value="ECO:0007669"/>
    <property type="project" value="UniProtKB-SubCell"/>
</dbReference>
<evidence type="ECO:0000256" key="11">
    <source>
        <dbReference type="ARBA" id="ARBA00023242"/>
    </source>
</evidence>
<feature type="domain" description="C2H2-type" evidence="14">
    <location>
        <begin position="353"/>
        <end position="376"/>
    </location>
</feature>
<keyword evidence="8" id="KW-0238">DNA-binding</keyword>
<feature type="domain" description="C2H2-type" evidence="14">
    <location>
        <begin position="323"/>
        <end position="352"/>
    </location>
</feature>
<evidence type="ECO:0000259" key="15">
    <source>
        <dbReference type="PROSITE" id="PS51810"/>
    </source>
</evidence>
<dbReference type="InterPro" id="IPR013087">
    <property type="entry name" value="Znf_C2H2_type"/>
</dbReference>
<evidence type="ECO:0000256" key="2">
    <source>
        <dbReference type="ARBA" id="ARBA00022491"/>
    </source>
</evidence>
<dbReference type="InterPro" id="IPR046341">
    <property type="entry name" value="SET_dom_sf"/>
</dbReference>
<feature type="region of interest" description="Disordered" evidence="13">
    <location>
        <begin position="467"/>
        <end position="612"/>
    </location>
</feature>
<dbReference type="CTD" id="161882"/>
<dbReference type="PROSITE" id="PS00028">
    <property type="entry name" value="ZINC_FINGER_C2H2_1"/>
    <property type="match status" value="2"/>
</dbReference>
<evidence type="ECO:0000313" key="16">
    <source>
        <dbReference type="Ensembl" id="ENSATEP00000008108.1"/>
    </source>
</evidence>
<evidence type="ECO:0000256" key="13">
    <source>
        <dbReference type="SAM" id="MobiDB-lite"/>
    </source>
</evidence>
<feature type="compositionally biased region" description="Polar residues" evidence="13">
    <location>
        <begin position="575"/>
        <end position="595"/>
    </location>
</feature>
<feature type="region of interest" description="Disordered" evidence="13">
    <location>
        <begin position="1138"/>
        <end position="1268"/>
    </location>
</feature>
<feature type="compositionally biased region" description="Polar residues" evidence="13">
    <location>
        <begin position="48"/>
        <end position="60"/>
    </location>
</feature>
<feature type="region of interest" description="Disordered" evidence="13">
    <location>
        <begin position="716"/>
        <end position="835"/>
    </location>
</feature>
<evidence type="ECO:0008006" key="18">
    <source>
        <dbReference type="Google" id="ProtNLM"/>
    </source>
</evidence>
<dbReference type="InterPro" id="IPR059121">
    <property type="entry name" value="CCHC_ZFPM2-like"/>
</dbReference>
<evidence type="ECO:0000313" key="17">
    <source>
        <dbReference type="Proteomes" id="UP000265040"/>
    </source>
</evidence>
<feature type="compositionally biased region" description="Gly residues" evidence="13">
    <location>
        <begin position="799"/>
        <end position="816"/>
    </location>
</feature>
<dbReference type="PANTHER" id="PTHR12958:SF4">
    <property type="entry name" value="ZINC FINGER PROTEIN ZFPM1"/>
    <property type="match status" value="1"/>
</dbReference>
<feature type="compositionally biased region" description="Polar residues" evidence="13">
    <location>
        <begin position="1138"/>
        <end position="1155"/>
    </location>
</feature>
<dbReference type="FunFam" id="3.30.160.60:FF:000828">
    <property type="entry name" value="Zinc finger protein, FOG family member 1"/>
    <property type="match status" value="1"/>
</dbReference>
<dbReference type="OrthoDB" id="8742770at2759"/>
<feature type="compositionally biased region" description="Polar residues" evidence="13">
    <location>
        <begin position="474"/>
        <end position="490"/>
    </location>
</feature>
<feature type="domain" description="CCHC FOG-type" evidence="15">
    <location>
        <begin position="682"/>
        <end position="715"/>
    </location>
</feature>
<feature type="domain" description="CCHC FOG-type" evidence="15">
    <location>
        <begin position="982"/>
        <end position="1015"/>
    </location>
</feature>
<dbReference type="PROSITE" id="PS51810">
    <property type="entry name" value="ZF_CCHC_FOG"/>
    <property type="match status" value="5"/>
</dbReference>
<dbReference type="OMA" id="DCGIWFR"/>
<dbReference type="PANTHER" id="PTHR12958">
    <property type="entry name" value="FRIEND OF GATA2-RELATED"/>
    <property type="match status" value="1"/>
</dbReference>